<evidence type="ECO:0000256" key="1">
    <source>
        <dbReference type="ARBA" id="ARBA00022801"/>
    </source>
</evidence>
<evidence type="ECO:0000313" key="3">
    <source>
        <dbReference type="EMBL" id="SVC21764.1"/>
    </source>
</evidence>
<feature type="domain" description="BD-FAE-like" evidence="2">
    <location>
        <begin position="36"/>
        <end position="240"/>
    </location>
</feature>
<dbReference type="InterPro" id="IPR049492">
    <property type="entry name" value="BD-FAE-like_dom"/>
</dbReference>
<dbReference type="Gene3D" id="3.40.50.1820">
    <property type="entry name" value="alpha/beta hydrolase"/>
    <property type="match status" value="1"/>
</dbReference>
<evidence type="ECO:0000259" key="2">
    <source>
        <dbReference type="Pfam" id="PF20434"/>
    </source>
</evidence>
<dbReference type="PANTHER" id="PTHR48081">
    <property type="entry name" value="AB HYDROLASE SUPERFAMILY PROTEIN C4A8.06C"/>
    <property type="match status" value="1"/>
</dbReference>
<dbReference type="Pfam" id="PF20434">
    <property type="entry name" value="BD-FAE"/>
    <property type="match status" value="1"/>
</dbReference>
<keyword evidence="1" id="KW-0378">Hydrolase</keyword>
<organism evidence="3">
    <name type="scientific">marine metagenome</name>
    <dbReference type="NCBI Taxonomy" id="408172"/>
    <lineage>
        <taxon>unclassified sequences</taxon>
        <taxon>metagenomes</taxon>
        <taxon>ecological metagenomes</taxon>
    </lineage>
</organism>
<sequence length="292" mass="31591">MALLPALSYDPSQTCKLEVKEVEYRRDQSQAWPVRVYQPEGTGPFPVMLDVHGGAWNRGTRTNAEVMDRALAGSGIVVAAIEFRLAPDHPYPAQVADINLGTRWLKAHATDFNGAPGSIGAIGSSSGGHGVFLSAMRPNDPRYAALPLDEASDLDAALNYIVACWPVVDPYARYLYAQETNNDRLVAATNNYFTSSDGTTEGNPHMILQRGEKVELPPALVIQGTEDDNIPVPATREFAEAYRRSGGDIQLEIFEGMPHGFGYNAGPETDRAVGMIKAFIVRQLSSPAIASS</sequence>
<dbReference type="AlphaFoldDB" id="A0A382KA11"/>
<name>A0A382KA11_9ZZZZ</name>
<accession>A0A382KA11</accession>
<dbReference type="EMBL" id="UINC01079612">
    <property type="protein sequence ID" value="SVC21764.1"/>
    <property type="molecule type" value="Genomic_DNA"/>
</dbReference>
<protein>
    <recommendedName>
        <fullName evidence="2">BD-FAE-like domain-containing protein</fullName>
    </recommendedName>
</protein>
<dbReference type="InterPro" id="IPR050300">
    <property type="entry name" value="GDXG_lipolytic_enzyme"/>
</dbReference>
<proteinExistence type="predicted"/>
<gene>
    <name evidence="3" type="ORF">METZ01_LOCUS274618</name>
</gene>
<dbReference type="GO" id="GO:0016787">
    <property type="term" value="F:hydrolase activity"/>
    <property type="evidence" value="ECO:0007669"/>
    <property type="project" value="UniProtKB-KW"/>
</dbReference>
<dbReference type="SUPFAM" id="SSF53474">
    <property type="entry name" value="alpha/beta-Hydrolases"/>
    <property type="match status" value="1"/>
</dbReference>
<dbReference type="InterPro" id="IPR029058">
    <property type="entry name" value="AB_hydrolase_fold"/>
</dbReference>
<reference evidence="3" key="1">
    <citation type="submission" date="2018-05" db="EMBL/GenBank/DDBJ databases">
        <authorList>
            <person name="Lanie J.A."/>
            <person name="Ng W.-L."/>
            <person name="Kazmierczak K.M."/>
            <person name="Andrzejewski T.M."/>
            <person name="Davidsen T.M."/>
            <person name="Wayne K.J."/>
            <person name="Tettelin H."/>
            <person name="Glass J.I."/>
            <person name="Rusch D."/>
            <person name="Podicherti R."/>
            <person name="Tsui H.-C.T."/>
            <person name="Winkler M.E."/>
        </authorList>
    </citation>
    <scope>NUCLEOTIDE SEQUENCE</scope>
</reference>